<keyword evidence="3" id="KW-1185">Reference proteome</keyword>
<dbReference type="STRING" id="258515.SAMN05192585_1222"/>
<name>A0A1H0C5U7_9FIRM</name>
<keyword evidence="1" id="KW-0472">Membrane</keyword>
<evidence type="ECO:0000256" key="1">
    <source>
        <dbReference type="SAM" id="Phobius"/>
    </source>
</evidence>
<evidence type="ECO:0000313" key="3">
    <source>
        <dbReference type="Proteomes" id="UP000199182"/>
    </source>
</evidence>
<keyword evidence="1" id="KW-1133">Transmembrane helix</keyword>
<gene>
    <name evidence="2" type="ORF">SAMN05192585_1222</name>
</gene>
<organism evidence="2 3">
    <name type="scientific">Acetanaerobacterium elongatum</name>
    <dbReference type="NCBI Taxonomy" id="258515"/>
    <lineage>
        <taxon>Bacteria</taxon>
        <taxon>Bacillati</taxon>
        <taxon>Bacillota</taxon>
        <taxon>Clostridia</taxon>
        <taxon>Eubacteriales</taxon>
        <taxon>Oscillospiraceae</taxon>
        <taxon>Acetanaerobacterium</taxon>
    </lineage>
</organism>
<dbReference type="AlphaFoldDB" id="A0A1H0C5U7"/>
<dbReference type="RefSeq" id="WP_092640936.1">
    <property type="nucleotide sequence ID" value="NZ_FNID01000022.1"/>
</dbReference>
<sequence>MARRRSFKIPGVSFSAKRALGITKAKRNFSRFTGIPTSKAGIQRKVGKAAMGGGCLLSALSIAAILVIGIMIVITIV</sequence>
<dbReference type="Proteomes" id="UP000199182">
    <property type="component" value="Unassembled WGS sequence"/>
</dbReference>
<accession>A0A1H0C5U7</accession>
<evidence type="ECO:0000313" key="2">
    <source>
        <dbReference type="EMBL" id="SDN53264.1"/>
    </source>
</evidence>
<protein>
    <submittedName>
        <fullName evidence="2">Uncharacterized protein</fullName>
    </submittedName>
</protein>
<feature type="transmembrane region" description="Helical" evidence="1">
    <location>
        <begin position="54"/>
        <end position="76"/>
    </location>
</feature>
<keyword evidence="1" id="KW-0812">Transmembrane</keyword>
<dbReference type="OrthoDB" id="1451271at2"/>
<reference evidence="2 3" key="1">
    <citation type="submission" date="2016-10" db="EMBL/GenBank/DDBJ databases">
        <authorList>
            <person name="de Groot N.N."/>
        </authorList>
    </citation>
    <scope>NUCLEOTIDE SEQUENCE [LARGE SCALE GENOMIC DNA]</scope>
    <source>
        <strain evidence="2 3">CGMCC 1.5012</strain>
    </source>
</reference>
<dbReference type="EMBL" id="FNID01000022">
    <property type="protein sequence ID" value="SDN53264.1"/>
    <property type="molecule type" value="Genomic_DNA"/>
</dbReference>
<proteinExistence type="predicted"/>